<evidence type="ECO:0000313" key="4">
    <source>
        <dbReference type="Proteomes" id="UP000316079"/>
    </source>
</evidence>
<protein>
    <recommendedName>
        <fullName evidence="2">Kazal-like domain-containing protein</fullName>
    </recommendedName>
</protein>
<dbReference type="CDD" id="cd00104">
    <property type="entry name" value="KAZAL_FS"/>
    <property type="match status" value="1"/>
</dbReference>
<keyword evidence="1" id="KW-1015">Disulfide bond</keyword>
<feature type="domain" description="Kazal-like" evidence="2">
    <location>
        <begin position="102"/>
        <end position="149"/>
    </location>
</feature>
<dbReference type="EMBL" id="SRMA01027184">
    <property type="protein sequence ID" value="TRY58574.1"/>
    <property type="molecule type" value="Genomic_DNA"/>
</dbReference>
<dbReference type="Proteomes" id="UP000316079">
    <property type="component" value="Unassembled WGS sequence"/>
</dbReference>
<dbReference type="OrthoDB" id="328123at2759"/>
<evidence type="ECO:0000259" key="2">
    <source>
        <dbReference type="PROSITE" id="PS51465"/>
    </source>
</evidence>
<proteinExistence type="predicted"/>
<dbReference type="InterPro" id="IPR036058">
    <property type="entry name" value="Kazal_dom_sf"/>
</dbReference>
<dbReference type="SMART" id="SM00280">
    <property type="entry name" value="KAZAL"/>
    <property type="match status" value="1"/>
</dbReference>
<dbReference type="PANTHER" id="PTHR10913">
    <property type="entry name" value="FOLLISTATIN-RELATED"/>
    <property type="match status" value="1"/>
</dbReference>
<dbReference type="GO" id="GO:0005615">
    <property type="term" value="C:extracellular space"/>
    <property type="evidence" value="ECO:0007669"/>
    <property type="project" value="TreeGrafter"/>
</dbReference>
<evidence type="ECO:0000256" key="1">
    <source>
        <dbReference type="ARBA" id="ARBA00023157"/>
    </source>
</evidence>
<dbReference type="GO" id="GO:0030154">
    <property type="term" value="P:cell differentiation"/>
    <property type="evidence" value="ECO:0007669"/>
    <property type="project" value="TreeGrafter"/>
</dbReference>
<comment type="caution">
    <text evidence="3">The sequence shown here is derived from an EMBL/GenBank/DDBJ whole genome shotgun (WGS) entry which is preliminary data.</text>
</comment>
<name>A0A553MZG1_9TELE</name>
<gene>
    <name evidence="3" type="ORF">DNTS_018847</name>
</gene>
<dbReference type="AlphaFoldDB" id="A0A553MZG1"/>
<dbReference type="Gene3D" id="3.30.60.30">
    <property type="match status" value="1"/>
</dbReference>
<organism evidence="3 4">
    <name type="scientific">Danionella cerebrum</name>
    <dbReference type="NCBI Taxonomy" id="2873325"/>
    <lineage>
        <taxon>Eukaryota</taxon>
        <taxon>Metazoa</taxon>
        <taxon>Chordata</taxon>
        <taxon>Craniata</taxon>
        <taxon>Vertebrata</taxon>
        <taxon>Euteleostomi</taxon>
        <taxon>Actinopterygii</taxon>
        <taxon>Neopterygii</taxon>
        <taxon>Teleostei</taxon>
        <taxon>Ostariophysi</taxon>
        <taxon>Cypriniformes</taxon>
        <taxon>Danionidae</taxon>
        <taxon>Danioninae</taxon>
        <taxon>Danionella</taxon>
    </lineage>
</organism>
<dbReference type="STRING" id="623744.A0A553MZG1"/>
<dbReference type="GO" id="GO:0030510">
    <property type="term" value="P:regulation of BMP signaling pathway"/>
    <property type="evidence" value="ECO:0007669"/>
    <property type="project" value="TreeGrafter"/>
</dbReference>
<dbReference type="FunFam" id="3.30.60.30:FF:000007">
    <property type="entry name" value="follistatin-related protein 5 isoform X1"/>
    <property type="match status" value="1"/>
</dbReference>
<accession>A0A553MZG1</accession>
<dbReference type="InterPro" id="IPR002350">
    <property type="entry name" value="Kazal_dom"/>
</dbReference>
<keyword evidence="4" id="KW-1185">Reference proteome</keyword>
<dbReference type="SUPFAM" id="SSF100895">
    <property type="entry name" value="Kazal-type serine protease inhibitors"/>
    <property type="match status" value="1"/>
</dbReference>
<sequence>MLGGFASARPSDSTDPSVLQSVWVELTNGQYLVMLITPLLLLFSSLVEGMALVLCSSAEFAREALLFFQLFSIGDVDVCRWKSCGRGRECVYHADTGRVECVCQQRCQNSFVPVCGSDGHFYQNHCELHRAACVQNRRIHTLNDTRCFLTGQIF</sequence>
<reference evidence="3 4" key="1">
    <citation type="journal article" date="2019" name="Sci. Data">
        <title>Hybrid genome assembly and annotation of Danionella translucida.</title>
        <authorList>
            <person name="Kadobianskyi M."/>
            <person name="Schulze L."/>
            <person name="Schuelke M."/>
            <person name="Judkewitz B."/>
        </authorList>
    </citation>
    <scope>NUCLEOTIDE SEQUENCE [LARGE SCALE GENOMIC DNA]</scope>
    <source>
        <strain evidence="3 4">Bolton</strain>
    </source>
</reference>
<dbReference type="PROSITE" id="PS51465">
    <property type="entry name" value="KAZAL_2"/>
    <property type="match status" value="1"/>
</dbReference>
<dbReference type="Pfam" id="PF07648">
    <property type="entry name" value="Kazal_2"/>
    <property type="match status" value="1"/>
</dbReference>
<evidence type="ECO:0000313" key="3">
    <source>
        <dbReference type="EMBL" id="TRY58574.1"/>
    </source>
</evidence>
<dbReference type="PANTHER" id="PTHR10913:SF9">
    <property type="entry name" value="FOLLISTATIN-RELATED PROTEIN 4"/>
    <property type="match status" value="1"/>
</dbReference>
<dbReference type="InterPro" id="IPR050653">
    <property type="entry name" value="Prot_Inhib_GrowthFact_Antg"/>
</dbReference>